<comment type="caution">
    <text evidence="1">The sequence shown here is derived from an EMBL/GenBank/DDBJ whole genome shotgun (WGS) entry which is preliminary data.</text>
</comment>
<dbReference type="Proteomes" id="UP000316092">
    <property type="component" value="Unassembled WGS sequence"/>
</dbReference>
<evidence type="ECO:0000313" key="1">
    <source>
        <dbReference type="EMBL" id="TSA87593.1"/>
    </source>
</evidence>
<dbReference type="RefSeq" id="WP_143719550.1">
    <property type="nucleotide sequence ID" value="NZ_VKDB01000002.1"/>
</dbReference>
<protein>
    <submittedName>
        <fullName evidence="1">Uncharacterized protein</fullName>
    </submittedName>
</protein>
<name>A0A553V537_9DEIO</name>
<proteinExistence type="predicted"/>
<organism evidence="1 2">
    <name type="scientific">Deinococcus detaillensis</name>
    <dbReference type="NCBI Taxonomy" id="2592048"/>
    <lineage>
        <taxon>Bacteria</taxon>
        <taxon>Thermotogati</taxon>
        <taxon>Deinococcota</taxon>
        <taxon>Deinococci</taxon>
        <taxon>Deinococcales</taxon>
        <taxon>Deinococcaceae</taxon>
        <taxon>Deinococcus</taxon>
    </lineage>
</organism>
<dbReference type="EMBL" id="VKDB01000002">
    <property type="protein sequence ID" value="TSA87593.1"/>
    <property type="molecule type" value="Genomic_DNA"/>
</dbReference>
<dbReference type="AlphaFoldDB" id="A0A553V537"/>
<keyword evidence="2" id="KW-1185">Reference proteome</keyword>
<sequence>MRDLTREAIEENLKKFLTGEKKDEGLLPTERYASFDYCYNYFQSFRRRGKLSKLTSDKNLEQSCLQIAFYLASWGMLRGSTELLKMSSRHYVSLIELISNTPKDLWDIDIDKYNPESIEKLLKLSEDIKSVIKSRREASDTLSTKIMLGVFGNIPAFDSYFITGFGVWSLNEKSLTEVGTFYSEHTDSFERKIPTVEFNPKSESSRFYTKAKLMDMIFFTEGLKIAEKKEAERKAKEQLNLKSS</sequence>
<accession>A0A553V537</accession>
<reference evidence="1 2" key="1">
    <citation type="submission" date="2019-07" db="EMBL/GenBank/DDBJ databases">
        <title>Deinococcus detaillus sp. nov., isolated from humus soil in Antarctica.</title>
        <authorList>
            <person name="Zhang K."/>
        </authorList>
    </citation>
    <scope>NUCLEOTIDE SEQUENCE [LARGE SCALE GENOMIC DNA]</scope>
    <source>
        <strain evidence="1 2">H1</strain>
    </source>
</reference>
<dbReference type="OrthoDB" id="2833825at2"/>
<gene>
    <name evidence="1" type="ORF">FNU79_03705</name>
</gene>
<evidence type="ECO:0000313" key="2">
    <source>
        <dbReference type="Proteomes" id="UP000316092"/>
    </source>
</evidence>